<evidence type="ECO:0000313" key="1">
    <source>
        <dbReference type="EMBL" id="QIG70485.1"/>
    </source>
</evidence>
<dbReference type="InterPro" id="IPR043502">
    <property type="entry name" value="DNA/RNA_pol_sf"/>
</dbReference>
<accession>A0A7S5UTW5</accession>
<proteinExistence type="predicted"/>
<organism evidence="1 2">
    <name type="scientific">Rhizobium phage RHph_N38</name>
    <dbReference type="NCBI Taxonomy" id="2509750"/>
    <lineage>
        <taxon>Viruses</taxon>
        <taxon>Duplodnaviria</taxon>
        <taxon>Heunggongvirae</taxon>
        <taxon>Uroviricota</taxon>
        <taxon>Caudoviricetes</taxon>
        <taxon>Schitoviridae</taxon>
        <taxon>Demetervirinae</taxon>
        <taxon>Cyamitesvirus</taxon>
        <taxon>Cyamitesvirus N38</taxon>
    </lineage>
</organism>
<keyword evidence="2" id="KW-1185">Reference proteome</keyword>
<dbReference type="SUPFAM" id="SSF56672">
    <property type="entry name" value="DNA/RNA polymerases"/>
    <property type="match status" value="1"/>
</dbReference>
<dbReference type="EMBL" id="MN988517">
    <property type="protein sequence ID" value="QIG70485.1"/>
    <property type="molecule type" value="Genomic_DNA"/>
</dbReference>
<reference evidence="1" key="1">
    <citation type="submission" date="2020-01" db="EMBL/GenBank/DDBJ databases">
        <title>Patterns of diversity and host range of bacteriophage communities associated with bean-nodulatin bacteria.</title>
        <authorList>
            <person name="Vann Cauwenberghe J."/>
            <person name="Santamaria R.I."/>
            <person name="Bustos P."/>
            <person name="Juarez S."/>
            <person name="Gonzalez V."/>
        </authorList>
    </citation>
    <scope>NUCLEOTIDE SEQUENCE</scope>
</reference>
<protein>
    <submittedName>
        <fullName evidence="1">RNAP1-like RNA polymerase protein</fullName>
    </submittedName>
</protein>
<dbReference type="Proteomes" id="UP000617684">
    <property type="component" value="Segment"/>
</dbReference>
<name>A0A7S5UTW5_9CAUD</name>
<gene>
    <name evidence="1" type="ORF">EVB89_022</name>
</gene>
<evidence type="ECO:0000313" key="2">
    <source>
        <dbReference type="Proteomes" id="UP000617684"/>
    </source>
</evidence>
<sequence>MDYRDYQINLEKLFSKNQLIPRIKKEFEAEPALMAHMLENNILPGFGFDLLTQLVLHKRMNIRTAVGILRRHFDNSQATVEELKKCAEHDLCDWSPVTEEFIIKIDVTQDVKDDLERYQYPLPMIVEPRVIRNNGQSGYLTIQSSVILKNNHHDDDVCLDHLNRVNKIKFRINHDVATQIHNTWSSLDKPKEGETIQSFKMRQAQFKKYDETCKDIFVHAEMAGGVFFLTHKYDKRGRVYSQGYHVNYQGNTWNKATIEFAEGELIDA</sequence>